<dbReference type="PROSITE" id="PS50093">
    <property type="entry name" value="PKD"/>
    <property type="match status" value="1"/>
</dbReference>
<dbReference type="Gene3D" id="2.60.40.10">
    <property type="entry name" value="Immunoglobulins"/>
    <property type="match status" value="6"/>
</dbReference>
<comment type="caution">
    <text evidence="3">The sequence shown here is derived from an EMBL/GenBank/DDBJ whole genome shotgun (WGS) entry which is preliminary data.</text>
</comment>
<dbReference type="InterPro" id="IPR013783">
    <property type="entry name" value="Ig-like_fold"/>
</dbReference>
<proteinExistence type="predicted"/>
<dbReference type="Proteomes" id="UP001501757">
    <property type="component" value="Unassembled WGS sequence"/>
</dbReference>
<dbReference type="CDD" id="cd00146">
    <property type="entry name" value="PKD"/>
    <property type="match status" value="2"/>
</dbReference>
<evidence type="ECO:0000313" key="3">
    <source>
        <dbReference type="EMBL" id="GAA0342589.1"/>
    </source>
</evidence>
<protein>
    <recommendedName>
        <fullName evidence="2">PKD domain-containing protein</fullName>
    </recommendedName>
</protein>
<dbReference type="PANTHER" id="PTHR46182:SF2">
    <property type="entry name" value="FI19480P1"/>
    <property type="match status" value="1"/>
</dbReference>
<dbReference type="SUPFAM" id="SSF49299">
    <property type="entry name" value="PKD domain"/>
    <property type="match status" value="4"/>
</dbReference>
<keyword evidence="4" id="KW-1185">Reference proteome</keyword>
<dbReference type="SMART" id="SM00089">
    <property type="entry name" value="PKD"/>
    <property type="match status" value="3"/>
</dbReference>
<evidence type="ECO:0000259" key="2">
    <source>
        <dbReference type="PROSITE" id="PS50093"/>
    </source>
</evidence>
<evidence type="ECO:0000313" key="4">
    <source>
        <dbReference type="Proteomes" id="UP001501757"/>
    </source>
</evidence>
<dbReference type="RefSeq" id="WP_343841113.1">
    <property type="nucleotide sequence ID" value="NZ_BAAAEI010000002.1"/>
</dbReference>
<feature type="chain" id="PRO_5046453257" description="PKD domain-containing protein" evidence="1">
    <location>
        <begin position="21"/>
        <end position="791"/>
    </location>
</feature>
<dbReference type="EMBL" id="BAAAEI010000002">
    <property type="protein sequence ID" value="GAA0342589.1"/>
    <property type="molecule type" value="Genomic_DNA"/>
</dbReference>
<dbReference type="PROSITE" id="PS51257">
    <property type="entry name" value="PROKAR_LIPOPROTEIN"/>
    <property type="match status" value="1"/>
</dbReference>
<reference evidence="3 4" key="1">
    <citation type="journal article" date="2019" name="Int. J. Syst. Evol. Microbiol.">
        <title>The Global Catalogue of Microorganisms (GCM) 10K type strain sequencing project: providing services to taxonomists for standard genome sequencing and annotation.</title>
        <authorList>
            <consortium name="The Broad Institute Genomics Platform"/>
            <consortium name="The Broad Institute Genome Sequencing Center for Infectious Disease"/>
            <person name="Wu L."/>
            <person name="Ma J."/>
        </authorList>
    </citation>
    <scope>NUCLEOTIDE SEQUENCE [LARGE SCALE GENOMIC DNA]</scope>
    <source>
        <strain evidence="3 4">JCM 13378</strain>
    </source>
</reference>
<dbReference type="PANTHER" id="PTHR46182">
    <property type="entry name" value="FI19480P1"/>
    <property type="match status" value="1"/>
</dbReference>
<dbReference type="InterPro" id="IPR035986">
    <property type="entry name" value="PKD_dom_sf"/>
</dbReference>
<dbReference type="InterPro" id="IPR029865">
    <property type="entry name" value="KIAA0319-like"/>
</dbReference>
<accession>A0ABN0WNF2</accession>
<sequence>MKYPLSLAALSLSLILTGCGGGSGSDDPQPQPQNKPPVAKITLDQTHIDVAQTIVISAQQSSDPEQDNLTFAWQVTDPQGNAVTLDNLSGQTLSFTPMHPGTYNISLKVTDSKGNAHQTQVTLQAGELTPAMLNISADNVAVVAQSTALYAAFSQFNDIGVEQPTFSWQILDKPAASQVQLGNQQGIRTRFIPDSAGQYVLQLTATTSKRTLTAQHAIWADNPDSAKPVADIHADFTQTWPNKGIRLTAYSKEDNDVLWSVSQAPAGSEVELSTPTSLETNFFADLPGQYEIALLLNNGTQQNTITTTLEVLEDQQNRRPVASINNVVNMFEPYRPGTGITLHGEGKDRDNDSLSYQWHLLQKPDASQAALTNAKTKTALINFDAEGDYLVSLTVSDGQLTSAPVFFTMPVQANHAPLASIQGQSRINLGQPLTLDASGSFDSESDTLSYQWSVKKAPKDATPSLTDASNVKSQFSTQTPGEYLIELLVKDGHQDSYHAMHWVKVENGHAPQARIDVENGKLMTLGNSITLDASGSQDQDNDPLTYQWHLNSGPSEQTSQFGDMRSARLNFTPEKVGHYDLQVTVSDGVNQDIEAVRIEVVDSQNVYHFSGRALDYLGNPIYPLTVIGGRKGYQARANEQGQFDLVVVKSEQESWPLKLTFSQLLGGNVLNFMNLPEPQGNSQDLGIVRLARPQALAITAEFCDGFPLAGTSLFIVNDGEQPQQLDFRFYGTVSVSKAVPHIVRNVPAPSKLKFNLSQDINIELAEGGVSFDVPVLEPGQSLQKTVRICHK</sequence>
<evidence type="ECO:0000256" key="1">
    <source>
        <dbReference type="SAM" id="SignalP"/>
    </source>
</evidence>
<feature type="domain" description="PKD" evidence="2">
    <location>
        <begin position="37"/>
        <end position="125"/>
    </location>
</feature>
<keyword evidence="1" id="KW-0732">Signal</keyword>
<dbReference type="Pfam" id="PF18911">
    <property type="entry name" value="PKD_4"/>
    <property type="match status" value="1"/>
</dbReference>
<dbReference type="InterPro" id="IPR000601">
    <property type="entry name" value="PKD_dom"/>
</dbReference>
<dbReference type="InterPro" id="IPR022409">
    <property type="entry name" value="PKD/Chitinase_dom"/>
</dbReference>
<name>A0ABN0WNF2_9ALTE</name>
<gene>
    <name evidence="3" type="ORF">GCM10009092_03980</name>
</gene>
<organism evidence="3 4">
    <name type="scientific">Bowmanella denitrificans</name>
    <dbReference type="NCBI Taxonomy" id="366582"/>
    <lineage>
        <taxon>Bacteria</taxon>
        <taxon>Pseudomonadati</taxon>
        <taxon>Pseudomonadota</taxon>
        <taxon>Gammaproteobacteria</taxon>
        <taxon>Alteromonadales</taxon>
        <taxon>Alteromonadaceae</taxon>
        <taxon>Bowmanella</taxon>
    </lineage>
</organism>
<feature type="signal peptide" evidence="1">
    <location>
        <begin position="1"/>
        <end position="20"/>
    </location>
</feature>
<dbReference type="Pfam" id="PF22352">
    <property type="entry name" value="K319L-like_PKD"/>
    <property type="match status" value="3"/>
</dbReference>